<dbReference type="Pfam" id="PF18826">
    <property type="entry name" value="bVLRF1"/>
    <property type="match status" value="1"/>
</dbReference>
<sequence>MEFLHQVVTAYTVRAKQGKAQLHYLSQGGPGRMSVGGGLRARETRRLFTHICEKLNEWHKEIEGCNLLFYSGNMRVWNEVQISLQPSLV</sequence>
<reference evidence="2" key="1">
    <citation type="submission" date="2024-02" db="EMBL/GenBank/DDBJ databases">
        <authorList>
            <consortium name="ELIXIR-Norway"/>
            <consortium name="Elixir Norway"/>
        </authorList>
    </citation>
    <scope>NUCLEOTIDE SEQUENCE</scope>
</reference>
<organism evidence="2 3">
    <name type="scientific">Sphagnum jensenii</name>
    <dbReference type="NCBI Taxonomy" id="128206"/>
    <lineage>
        <taxon>Eukaryota</taxon>
        <taxon>Viridiplantae</taxon>
        <taxon>Streptophyta</taxon>
        <taxon>Embryophyta</taxon>
        <taxon>Bryophyta</taxon>
        <taxon>Sphagnophytina</taxon>
        <taxon>Sphagnopsida</taxon>
        <taxon>Sphagnales</taxon>
        <taxon>Sphagnaceae</taxon>
        <taxon>Sphagnum</taxon>
    </lineage>
</organism>
<accession>A0ABP0VWX9</accession>
<dbReference type="InterPro" id="IPR041175">
    <property type="entry name" value="VLRF1/Vms1"/>
</dbReference>
<name>A0ABP0VWX9_9BRYO</name>
<gene>
    <name evidence="2" type="ORF">CSSPJE1EN1_LOCUS4487</name>
</gene>
<dbReference type="EMBL" id="OZ020107">
    <property type="protein sequence ID" value="CAK9259009.1"/>
    <property type="molecule type" value="Genomic_DNA"/>
</dbReference>
<evidence type="ECO:0000259" key="1">
    <source>
        <dbReference type="Pfam" id="PF18826"/>
    </source>
</evidence>
<proteinExistence type="predicted"/>
<keyword evidence="3" id="KW-1185">Reference proteome</keyword>
<dbReference type="Proteomes" id="UP001497444">
    <property type="component" value="Chromosome 12"/>
</dbReference>
<evidence type="ECO:0000313" key="3">
    <source>
        <dbReference type="Proteomes" id="UP001497444"/>
    </source>
</evidence>
<feature type="domain" description="VLRF1" evidence="1">
    <location>
        <begin position="4"/>
        <end position="74"/>
    </location>
</feature>
<protein>
    <recommendedName>
        <fullName evidence="1">VLRF1 domain-containing protein</fullName>
    </recommendedName>
</protein>
<evidence type="ECO:0000313" key="2">
    <source>
        <dbReference type="EMBL" id="CAK9259009.1"/>
    </source>
</evidence>